<protein>
    <submittedName>
        <fullName evidence="2">Uncharacterized protein</fullName>
    </submittedName>
</protein>
<dbReference type="AlphaFoldDB" id="A0A8S2V9K8"/>
<proteinExistence type="predicted"/>
<organism evidence="2 3">
    <name type="scientific">Didymodactylos carnosus</name>
    <dbReference type="NCBI Taxonomy" id="1234261"/>
    <lineage>
        <taxon>Eukaryota</taxon>
        <taxon>Metazoa</taxon>
        <taxon>Spiralia</taxon>
        <taxon>Gnathifera</taxon>
        <taxon>Rotifera</taxon>
        <taxon>Eurotatoria</taxon>
        <taxon>Bdelloidea</taxon>
        <taxon>Philodinida</taxon>
        <taxon>Philodinidae</taxon>
        <taxon>Didymodactylos</taxon>
    </lineage>
</organism>
<evidence type="ECO:0000313" key="3">
    <source>
        <dbReference type="Proteomes" id="UP000682733"/>
    </source>
</evidence>
<evidence type="ECO:0000313" key="2">
    <source>
        <dbReference type="EMBL" id="CAF4387213.1"/>
    </source>
</evidence>
<feature type="transmembrane region" description="Helical" evidence="1">
    <location>
        <begin position="22"/>
        <end position="55"/>
    </location>
</feature>
<reference evidence="2" key="1">
    <citation type="submission" date="2021-02" db="EMBL/GenBank/DDBJ databases">
        <authorList>
            <person name="Nowell W R."/>
        </authorList>
    </citation>
    <scope>NUCLEOTIDE SEQUENCE</scope>
</reference>
<keyword evidence="1" id="KW-0812">Transmembrane</keyword>
<keyword evidence="1" id="KW-0472">Membrane</keyword>
<feature type="non-terminal residue" evidence="2">
    <location>
        <position position="1"/>
    </location>
</feature>
<dbReference type="Proteomes" id="UP000682733">
    <property type="component" value="Unassembled WGS sequence"/>
</dbReference>
<name>A0A8S2V9K8_9BILA</name>
<dbReference type="EMBL" id="CAJOBA010070236">
    <property type="protein sequence ID" value="CAF4387213.1"/>
    <property type="molecule type" value="Genomic_DNA"/>
</dbReference>
<dbReference type="SUPFAM" id="SSF50494">
    <property type="entry name" value="Trypsin-like serine proteases"/>
    <property type="match status" value="1"/>
</dbReference>
<comment type="caution">
    <text evidence="2">The sequence shown here is derived from an EMBL/GenBank/DDBJ whole genome shotgun (WGS) entry which is preliminary data.</text>
</comment>
<evidence type="ECO:0000256" key="1">
    <source>
        <dbReference type="SAM" id="Phobius"/>
    </source>
</evidence>
<keyword evidence="1" id="KW-1133">Transmembrane helix</keyword>
<dbReference type="InterPro" id="IPR009003">
    <property type="entry name" value="Peptidase_S1_PA"/>
</dbReference>
<gene>
    <name evidence="2" type="ORF">TMI583_LOCUS42846</name>
</gene>
<accession>A0A8S2V9K8</accession>
<sequence>MNYAVPNYGVAPVVANAGTSELTIGIITGAAVCLCGILILGAIAIALGVGLGVGLHRSSSSFTALSAPTVSCSSSSATCGCSQIQPTFETRIASGSTATTNSLPWGSSLKPSTGTCGNSRVYAGFQSLSQIASAVSESALTVTLYATTSASHVELYDIAVLKLSQSFTG</sequence>